<evidence type="ECO:0000313" key="1">
    <source>
        <dbReference type="EMBL" id="GGS68263.1"/>
    </source>
</evidence>
<organism evidence="1 2">
    <name type="scientific">Streptomyces griseoviridis</name>
    <dbReference type="NCBI Taxonomy" id="45398"/>
    <lineage>
        <taxon>Bacteria</taxon>
        <taxon>Bacillati</taxon>
        <taxon>Actinomycetota</taxon>
        <taxon>Actinomycetes</taxon>
        <taxon>Kitasatosporales</taxon>
        <taxon>Streptomycetaceae</taxon>
        <taxon>Streptomyces</taxon>
    </lineage>
</organism>
<evidence type="ECO:0000313" key="2">
    <source>
        <dbReference type="Proteomes" id="UP000653493"/>
    </source>
</evidence>
<dbReference type="Proteomes" id="UP000653493">
    <property type="component" value="Unassembled WGS sequence"/>
</dbReference>
<protein>
    <submittedName>
        <fullName evidence="1">Uncharacterized protein</fullName>
    </submittedName>
</protein>
<gene>
    <name evidence="1" type="ORF">GCM10010238_66180</name>
</gene>
<comment type="caution">
    <text evidence="1">The sequence shown here is derived from an EMBL/GenBank/DDBJ whole genome shotgun (WGS) entry which is preliminary data.</text>
</comment>
<reference evidence="1" key="2">
    <citation type="submission" date="2020-09" db="EMBL/GenBank/DDBJ databases">
        <authorList>
            <person name="Sun Q."/>
            <person name="Ohkuma M."/>
        </authorList>
    </citation>
    <scope>NUCLEOTIDE SEQUENCE</scope>
    <source>
        <strain evidence="1">JCM 4234</strain>
    </source>
</reference>
<dbReference type="EMBL" id="BMSL01000036">
    <property type="protein sequence ID" value="GGS68263.1"/>
    <property type="molecule type" value="Genomic_DNA"/>
</dbReference>
<reference evidence="1" key="1">
    <citation type="journal article" date="2014" name="Int. J. Syst. Evol. Microbiol.">
        <title>Complete genome sequence of Corynebacterium casei LMG S-19264T (=DSM 44701T), isolated from a smear-ripened cheese.</title>
        <authorList>
            <consortium name="US DOE Joint Genome Institute (JGI-PGF)"/>
            <person name="Walter F."/>
            <person name="Albersmeier A."/>
            <person name="Kalinowski J."/>
            <person name="Ruckert C."/>
        </authorList>
    </citation>
    <scope>NUCLEOTIDE SEQUENCE</scope>
    <source>
        <strain evidence="1">JCM 4234</strain>
    </source>
</reference>
<keyword evidence="2" id="KW-1185">Reference proteome</keyword>
<sequence length="42" mass="4655">MEFRQYFPVHTSDDDRVLCTARTTAAAGTRDPLEANAQNVAD</sequence>
<accession>A0A918GVI9</accession>
<dbReference type="AlphaFoldDB" id="A0A918GVI9"/>
<proteinExistence type="predicted"/>
<name>A0A918GVI9_STRGD</name>